<dbReference type="GO" id="GO:1990116">
    <property type="term" value="P:ribosome-associated ubiquitin-dependent protein catabolic process"/>
    <property type="evidence" value="ECO:0007669"/>
    <property type="project" value="TreeGrafter"/>
</dbReference>
<dbReference type="InterPro" id="IPR051608">
    <property type="entry name" value="RQC_Subunit_NEMF"/>
</dbReference>
<comment type="caution">
    <text evidence="3">The sequence shown here is derived from an EMBL/GenBank/DDBJ whole genome shotgun (WGS) entry which is preliminary data.</text>
</comment>
<dbReference type="InterPro" id="IPR008532">
    <property type="entry name" value="NFACT_RNA-bd"/>
</dbReference>
<organism evidence="3 4">
    <name type="scientific">Streblomastix strix</name>
    <dbReference type="NCBI Taxonomy" id="222440"/>
    <lineage>
        <taxon>Eukaryota</taxon>
        <taxon>Metamonada</taxon>
        <taxon>Preaxostyla</taxon>
        <taxon>Oxymonadida</taxon>
        <taxon>Streblomastigidae</taxon>
        <taxon>Streblomastix</taxon>
    </lineage>
</organism>
<gene>
    <name evidence="3" type="ORF">EZS28_052350</name>
</gene>
<name>A0A5J4SC82_9EUKA</name>
<dbReference type="GO" id="GO:0072344">
    <property type="term" value="P:rescue of stalled ribosome"/>
    <property type="evidence" value="ECO:0007669"/>
    <property type="project" value="TreeGrafter"/>
</dbReference>
<evidence type="ECO:0000259" key="2">
    <source>
        <dbReference type="Pfam" id="PF05670"/>
    </source>
</evidence>
<dbReference type="GO" id="GO:1990112">
    <property type="term" value="C:RQC complex"/>
    <property type="evidence" value="ECO:0007669"/>
    <property type="project" value="TreeGrafter"/>
</dbReference>
<feature type="domain" description="NFACT RNA-binding" evidence="2">
    <location>
        <begin position="94"/>
        <end position="231"/>
    </location>
</feature>
<sequence>MEKSKGRRKQKDEDAPPQGMLRIVLDLALSTHANIRELFERRKQILQDMRKAKAGGVEAVKMAQSKADAALAAVAVKERQQQLKKLRRRFWFEKFRWFISSDGYLVLCGKDATTNEMLVRRYLRQHDVYVHADIVGAASVVIKNIKKRKKTIPDSGDNTVQASEHAGEGSEDVDFNPIPPKTLTEAACMAAAHSRAWGSGISDVGAWWVHANQVKLSANAGLFMGKGSFFVIGRHNAIPQPSGDMSYAVMFVVDDASDKRRKRDLEIIRNGG</sequence>
<dbReference type="OrthoDB" id="207084at2759"/>
<feature type="non-terminal residue" evidence="3">
    <location>
        <position position="272"/>
    </location>
</feature>
<protein>
    <recommendedName>
        <fullName evidence="2">NFACT RNA-binding domain-containing protein</fullName>
    </recommendedName>
</protein>
<accession>A0A5J4SC82</accession>
<dbReference type="PANTHER" id="PTHR15239:SF6">
    <property type="entry name" value="RIBOSOME QUALITY CONTROL COMPLEX SUBUNIT NEMF"/>
    <property type="match status" value="1"/>
</dbReference>
<proteinExistence type="predicted"/>
<dbReference type="Proteomes" id="UP000324800">
    <property type="component" value="Unassembled WGS sequence"/>
</dbReference>
<dbReference type="Pfam" id="PF05670">
    <property type="entry name" value="NFACT-R_1"/>
    <property type="match status" value="1"/>
</dbReference>
<dbReference type="GO" id="GO:0043023">
    <property type="term" value="F:ribosomal large subunit binding"/>
    <property type="evidence" value="ECO:0007669"/>
    <property type="project" value="TreeGrafter"/>
</dbReference>
<evidence type="ECO:0000256" key="1">
    <source>
        <dbReference type="SAM" id="MobiDB-lite"/>
    </source>
</evidence>
<reference evidence="3 4" key="1">
    <citation type="submission" date="2019-03" db="EMBL/GenBank/DDBJ databases">
        <title>Single cell metagenomics reveals metabolic interactions within the superorganism composed of flagellate Streblomastix strix and complex community of Bacteroidetes bacteria on its surface.</title>
        <authorList>
            <person name="Treitli S.C."/>
            <person name="Kolisko M."/>
            <person name="Husnik F."/>
            <person name="Keeling P."/>
            <person name="Hampl V."/>
        </authorList>
    </citation>
    <scope>NUCLEOTIDE SEQUENCE [LARGE SCALE GENOMIC DNA]</scope>
    <source>
        <strain evidence="3">ST1C</strain>
    </source>
</reference>
<dbReference type="AlphaFoldDB" id="A0A5J4SC82"/>
<dbReference type="EMBL" id="SNRW01040575">
    <property type="protein sequence ID" value="KAA6342950.1"/>
    <property type="molecule type" value="Genomic_DNA"/>
</dbReference>
<feature type="region of interest" description="Disordered" evidence="1">
    <location>
        <begin position="151"/>
        <end position="175"/>
    </location>
</feature>
<dbReference type="GO" id="GO:0000049">
    <property type="term" value="F:tRNA binding"/>
    <property type="evidence" value="ECO:0007669"/>
    <property type="project" value="TreeGrafter"/>
</dbReference>
<evidence type="ECO:0000313" key="3">
    <source>
        <dbReference type="EMBL" id="KAA6342950.1"/>
    </source>
</evidence>
<dbReference type="PANTHER" id="PTHR15239">
    <property type="entry name" value="NUCLEAR EXPORT MEDIATOR FACTOR NEMF"/>
    <property type="match status" value="1"/>
</dbReference>
<evidence type="ECO:0000313" key="4">
    <source>
        <dbReference type="Proteomes" id="UP000324800"/>
    </source>
</evidence>